<proteinExistence type="inferred from homology"/>
<dbReference type="AlphaFoldDB" id="A0A317DZL7"/>
<evidence type="ECO:0000256" key="3">
    <source>
        <dbReference type="SAM" id="SignalP"/>
    </source>
</evidence>
<sequence length="302" mass="32091">MARRLATLLVLAAALTAPPAAATSGRARLVQAFTDLRLGKADLEDAQVMLDAAQAGDARSAEAIAWMLGTGTVLDRNAPLSFEWYLRAYLLGLPDGVAIAYRYYQAMNAVERSQLDPAVLAYVIKEATKPPPPQATPAPATPVPLAVPPPTSAQVAEIMKILAEETAGTNVPLALAKAVAKVESGFRSNALSPAGARGVMQIMPATARGEFGLDPDTLWDPRVNIHTGVRFLGQLIARYDSVDIALSHYNGGSRVGPPGRAKVIPATQPYVDAVKAWMNYYLARETTPAPATPRQDIFVITP</sequence>
<gene>
    <name evidence="5" type="ORF">DKG74_17920</name>
</gene>
<feature type="domain" description="Transglycosylase SLT" evidence="4">
    <location>
        <begin position="164"/>
        <end position="253"/>
    </location>
</feature>
<evidence type="ECO:0000313" key="6">
    <source>
        <dbReference type="Proteomes" id="UP000245461"/>
    </source>
</evidence>
<organism evidence="5 6">
    <name type="scientific">Zavarzinia aquatilis</name>
    <dbReference type="NCBI Taxonomy" id="2211142"/>
    <lineage>
        <taxon>Bacteria</taxon>
        <taxon>Pseudomonadati</taxon>
        <taxon>Pseudomonadota</taxon>
        <taxon>Alphaproteobacteria</taxon>
        <taxon>Rhodospirillales</taxon>
        <taxon>Zavarziniaceae</taxon>
        <taxon>Zavarzinia</taxon>
    </lineage>
</organism>
<feature type="chain" id="PRO_5016281153" description="Transglycosylase SLT domain-containing protein" evidence="3">
    <location>
        <begin position="23"/>
        <end position="302"/>
    </location>
</feature>
<evidence type="ECO:0000259" key="4">
    <source>
        <dbReference type="Pfam" id="PF01464"/>
    </source>
</evidence>
<dbReference type="InterPro" id="IPR023346">
    <property type="entry name" value="Lysozyme-like_dom_sf"/>
</dbReference>
<keyword evidence="6" id="KW-1185">Reference proteome</keyword>
<dbReference type="RefSeq" id="WP_109907548.1">
    <property type="nucleotide sequence ID" value="NZ_QGLE01000012.1"/>
</dbReference>
<dbReference type="Pfam" id="PF01464">
    <property type="entry name" value="SLT"/>
    <property type="match status" value="1"/>
</dbReference>
<evidence type="ECO:0000256" key="1">
    <source>
        <dbReference type="ARBA" id="ARBA00007734"/>
    </source>
</evidence>
<dbReference type="Gene3D" id="1.10.530.10">
    <property type="match status" value="1"/>
</dbReference>
<dbReference type="Proteomes" id="UP000245461">
    <property type="component" value="Unassembled WGS sequence"/>
</dbReference>
<comment type="caution">
    <text evidence="5">The sequence shown here is derived from an EMBL/GenBank/DDBJ whole genome shotgun (WGS) entry which is preliminary data.</text>
</comment>
<comment type="similarity">
    <text evidence="2">Belongs to the virb1 family.</text>
</comment>
<dbReference type="PANTHER" id="PTHR37423:SF2">
    <property type="entry name" value="MEMBRANE-BOUND LYTIC MUREIN TRANSGLYCOSYLASE C"/>
    <property type="match status" value="1"/>
</dbReference>
<accession>A0A317DZL7</accession>
<name>A0A317DZL7_9PROT</name>
<dbReference type="SUPFAM" id="SSF53955">
    <property type="entry name" value="Lysozyme-like"/>
    <property type="match status" value="1"/>
</dbReference>
<evidence type="ECO:0000313" key="5">
    <source>
        <dbReference type="EMBL" id="PWR19350.1"/>
    </source>
</evidence>
<reference evidence="5 6" key="1">
    <citation type="submission" date="2018-05" db="EMBL/GenBank/DDBJ databases">
        <title>Zavarzinia sp. HR-AS.</title>
        <authorList>
            <person name="Lee Y."/>
            <person name="Jeon C.O."/>
        </authorList>
    </citation>
    <scope>NUCLEOTIDE SEQUENCE [LARGE SCALE GENOMIC DNA]</scope>
    <source>
        <strain evidence="5 6">HR-AS</strain>
    </source>
</reference>
<dbReference type="EMBL" id="QGLE01000012">
    <property type="protein sequence ID" value="PWR19350.1"/>
    <property type="molecule type" value="Genomic_DNA"/>
</dbReference>
<dbReference type="PANTHER" id="PTHR37423">
    <property type="entry name" value="SOLUBLE LYTIC MUREIN TRANSGLYCOSYLASE-RELATED"/>
    <property type="match status" value="1"/>
</dbReference>
<evidence type="ECO:0000256" key="2">
    <source>
        <dbReference type="ARBA" id="ARBA00009387"/>
    </source>
</evidence>
<dbReference type="OrthoDB" id="9801695at2"/>
<dbReference type="InterPro" id="IPR008258">
    <property type="entry name" value="Transglycosylase_SLT_dom_1"/>
</dbReference>
<protein>
    <recommendedName>
        <fullName evidence="4">Transglycosylase SLT domain-containing protein</fullName>
    </recommendedName>
</protein>
<feature type="signal peptide" evidence="3">
    <location>
        <begin position="1"/>
        <end position="22"/>
    </location>
</feature>
<keyword evidence="3" id="KW-0732">Signal</keyword>
<comment type="similarity">
    <text evidence="1">Belongs to the transglycosylase Slt family.</text>
</comment>